<protein>
    <submittedName>
        <fullName evidence="1">Putative lipoprotein</fullName>
    </submittedName>
</protein>
<proteinExistence type="predicted"/>
<organism evidence="1 2">
    <name type="scientific">Bacteroides fragilis str. S36L11</name>
    <dbReference type="NCBI Taxonomy" id="1339327"/>
    <lineage>
        <taxon>Bacteria</taxon>
        <taxon>Pseudomonadati</taxon>
        <taxon>Bacteroidota</taxon>
        <taxon>Bacteroidia</taxon>
        <taxon>Bacteroidales</taxon>
        <taxon>Bacteroidaceae</taxon>
        <taxon>Bacteroides</taxon>
    </lineage>
</organism>
<evidence type="ECO:0000313" key="1">
    <source>
        <dbReference type="EMBL" id="EXZ26207.1"/>
    </source>
</evidence>
<reference evidence="1 2" key="1">
    <citation type="submission" date="2014-02" db="EMBL/GenBank/DDBJ databases">
        <authorList>
            <person name="Sears C."/>
            <person name="Carroll K."/>
            <person name="Sack B.R."/>
            <person name="Qadri F."/>
            <person name="Myers L.L."/>
            <person name="Chung G.-T."/>
            <person name="Escheverria P."/>
            <person name="Fraser C.M."/>
            <person name="Sadzewicz L."/>
            <person name="Shefchek K.A."/>
            <person name="Tallon L."/>
            <person name="Das S.P."/>
            <person name="Daugherty S."/>
            <person name="Mongodin E.F."/>
        </authorList>
    </citation>
    <scope>NUCLEOTIDE SEQUENCE [LARGE SCALE GENOMIC DNA]</scope>
    <source>
        <strain evidence="1 2">S36L11</strain>
    </source>
</reference>
<evidence type="ECO:0000313" key="2">
    <source>
        <dbReference type="Proteomes" id="UP000022082"/>
    </source>
</evidence>
<gene>
    <name evidence="1" type="ORF">M136_4641</name>
</gene>
<keyword evidence="1" id="KW-0449">Lipoprotein</keyword>
<dbReference type="RefSeq" id="WP_008646039.1">
    <property type="nucleotide sequence ID" value="NZ_JGDJ01000293.1"/>
</dbReference>
<name>A0A015Y2R0_BACFG</name>
<dbReference type="EMBL" id="JGDJ01000293">
    <property type="protein sequence ID" value="EXZ26207.1"/>
    <property type="molecule type" value="Genomic_DNA"/>
</dbReference>
<dbReference type="Proteomes" id="UP000022082">
    <property type="component" value="Unassembled WGS sequence"/>
</dbReference>
<dbReference type="PANTHER" id="PTHR35810">
    <property type="entry name" value="CYTOPLASMIC PROTEIN-RELATED"/>
    <property type="match status" value="1"/>
</dbReference>
<dbReference type="PANTHER" id="PTHR35810:SF1">
    <property type="entry name" value="CYTOPLASMIC PROTEIN"/>
    <property type="match status" value="1"/>
</dbReference>
<comment type="caution">
    <text evidence="1">The sequence shown here is derived from an EMBL/GenBank/DDBJ whole genome shotgun (WGS) entry which is preliminary data.</text>
</comment>
<accession>A0A015Y2R0</accession>
<dbReference type="AlphaFoldDB" id="A0A015Y2R0"/>
<dbReference type="PATRIC" id="fig|1339327.3.peg.5120"/>
<sequence length="121" mass="13782">MERGIITMNEYGRVTIPTSTNVWMTEAEQSSLLGTIAPTLRAAIRAVYKSGVLKRHEAERYIRLPDGYGMEVYALPMVVAIAFRINTPCAAMVRDTLLERLYGRKERQVLWVSIDRPMCEC</sequence>